<comment type="caution">
    <text evidence="5">The sequence shown here is derived from an EMBL/GenBank/DDBJ whole genome shotgun (WGS) entry which is preliminary data.</text>
</comment>
<dbReference type="Pfam" id="PF09440">
    <property type="entry name" value="eIF3_N"/>
    <property type="match status" value="1"/>
</dbReference>
<evidence type="ECO:0000256" key="2">
    <source>
        <dbReference type="ARBA" id="ARBA00022540"/>
    </source>
</evidence>
<feature type="domain" description="Eukaryotic translation initiation factor 3 subunit E N-terminal" evidence="4">
    <location>
        <begin position="18"/>
        <end position="148"/>
    </location>
</feature>
<dbReference type="SMART" id="SM01186">
    <property type="entry name" value="eIF3_N"/>
    <property type="match status" value="1"/>
</dbReference>
<organism evidence="5 6">
    <name type="scientific">Pichia californica</name>
    <dbReference type="NCBI Taxonomy" id="460514"/>
    <lineage>
        <taxon>Eukaryota</taxon>
        <taxon>Fungi</taxon>
        <taxon>Dikarya</taxon>
        <taxon>Ascomycota</taxon>
        <taxon>Saccharomycotina</taxon>
        <taxon>Pichiomycetes</taxon>
        <taxon>Pichiales</taxon>
        <taxon>Pichiaceae</taxon>
        <taxon>Pichia</taxon>
    </lineage>
</organism>
<gene>
    <name evidence="5" type="primary">INT6</name>
    <name evidence="5" type="ORF">C6P40_000113</name>
</gene>
<dbReference type="InterPro" id="IPR016650">
    <property type="entry name" value="eIF3e"/>
</dbReference>
<protein>
    <submittedName>
        <fullName evidence="5">Eukaryotic translation initiation factor 3 subunit E</fullName>
    </submittedName>
</protein>
<keyword evidence="6" id="KW-1185">Reference proteome</keyword>
<evidence type="ECO:0000313" key="5">
    <source>
        <dbReference type="EMBL" id="KAG0689126.1"/>
    </source>
</evidence>
<keyword evidence="2 5" id="KW-0396">Initiation factor</keyword>
<keyword evidence="1" id="KW-0963">Cytoplasm</keyword>
<dbReference type="GO" id="GO:0005852">
    <property type="term" value="C:eukaryotic translation initiation factor 3 complex"/>
    <property type="evidence" value="ECO:0007669"/>
    <property type="project" value="InterPro"/>
</dbReference>
<dbReference type="InterPro" id="IPR019010">
    <property type="entry name" value="eIF3e_N"/>
</dbReference>
<keyword evidence="3" id="KW-0648">Protein biosynthesis</keyword>
<evidence type="ECO:0000256" key="3">
    <source>
        <dbReference type="ARBA" id="ARBA00022917"/>
    </source>
</evidence>
<reference evidence="5" key="1">
    <citation type="submission" date="2020-11" db="EMBL/GenBank/DDBJ databases">
        <title>Kefir isolates.</title>
        <authorList>
            <person name="Marcisauskas S."/>
            <person name="Kim Y."/>
            <person name="Blasche S."/>
        </authorList>
    </citation>
    <scope>NUCLEOTIDE SEQUENCE</scope>
    <source>
        <strain evidence="5">Olga-1</strain>
    </source>
</reference>
<proteinExistence type="predicted"/>
<accession>A0A9P6WLG1</accession>
<dbReference type="PANTHER" id="PTHR10317">
    <property type="entry name" value="EUKARYOTIC TRANSLATION INITIATION FACTOR 3 SUBUNIT E"/>
    <property type="match status" value="1"/>
</dbReference>
<sequence>MSQESLTESQIEIARKYDLSSKFFNFLDRHLIYPLLENLVTIYDVKEIDQMEYDILKDTYMIKLLKDIYLNLHPNEKDLPSEILNKENEIISKLVLLNDSTKKTLEILCSKEIQENLKQDKNLNKDLLKNNGIDDSKILELYEFGKLQYNRGDYVMASDLLNNFKLLSINQDLILNATCGKLVSDIMSNDWLEAKNELVKLREITDNRNYQGSTLEQLKLRNWSIHNSLFIFFNEKDLNEQFNNNEISNQLLQMNEIFISSSYLSAIEASCPWILRYIIASVLYTKDFRRLKDLIRAVEIETYEFEDPFTKLIDSLFIKFNLNELNLIFENIKILIETDYFINHLNSNQLIKNIIELILRNVLKIYKFLSIDNFKTNFIELPIAGIILNSINYLNNSIIFQSTKGIYLILNNKIISSFLISNIIDFKIDSKTNDILIISNIGKKFSTLFTIEFNFQQLNFKIKKKFHNFQFFYKIEPVKGFILQQNNLILNYRKNSSFGIESSFLFKNIIKIENVSNSINIILLSNNRNDNNINNNNNKLFIGEIENQLEFDDLGNNYEIINSVYDFKIINERYLLLIIKRKFFIYDIKELKISNPIFKLSKFNGKFQWFNYSNIKINQNDFLNCKIINNGPFFGIINNDYNYYCENFKNNENYDYDNNEDILKFIENFEN</sequence>
<dbReference type="Proteomes" id="UP000697127">
    <property type="component" value="Unassembled WGS sequence"/>
</dbReference>
<evidence type="ECO:0000256" key="1">
    <source>
        <dbReference type="ARBA" id="ARBA00022490"/>
    </source>
</evidence>
<dbReference type="GO" id="GO:0003743">
    <property type="term" value="F:translation initiation factor activity"/>
    <property type="evidence" value="ECO:0007669"/>
    <property type="project" value="UniProtKB-KW"/>
</dbReference>
<evidence type="ECO:0000259" key="4">
    <source>
        <dbReference type="SMART" id="SM01186"/>
    </source>
</evidence>
<dbReference type="EMBL" id="PUHW01000100">
    <property type="protein sequence ID" value="KAG0689126.1"/>
    <property type="molecule type" value="Genomic_DNA"/>
</dbReference>
<evidence type="ECO:0000313" key="6">
    <source>
        <dbReference type="Proteomes" id="UP000697127"/>
    </source>
</evidence>
<name>A0A9P6WLG1_9ASCO</name>
<dbReference type="AlphaFoldDB" id="A0A9P6WLG1"/>